<organism evidence="2 3">
    <name type="scientific">Desulfamplus magnetovallimortis</name>
    <dbReference type="NCBI Taxonomy" id="1246637"/>
    <lineage>
        <taxon>Bacteria</taxon>
        <taxon>Pseudomonadati</taxon>
        <taxon>Thermodesulfobacteriota</taxon>
        <taxon>Desulfobacteria</taxon>
        <taxon>Desulfobacterales</taxon>
        <taxon>Desulfobacteraceae</taxon>
        <taxon>Desulfamplus</taxon>
    </lineage>
</organism>
<name>A0A1W1HHW9_9BACT</name>
<dbReference type="AlphaFoldDB" id="A0A1W1HHW9"/>
<dbReference type="PANTHER" id="PTHR12631:SF10">
    <property type="entry name" value="BETA-XYLOSIDASE-LIKE PROTEIN-RELATED"/>
    <property type="match status" value="1"/>
</dbReference>
<dbReference type="Proteomes" id="UP000191931">
    <property type="component" value="Unassembled WGS sequence"/>
</dbReference>
<dbReference type="OrthoDB" id="9805159at2"/>
<keyword evidence="1" id="KW-0812">Transmembrane</keyword>
<evidence type="ECO:0008006" key="4">
    <source>
        <dbReference type="Google" id="ProtNLM"/>
    </source>
</evidence>
<evidence type="ECO:0000313" key="2">
    <source>
        <dbReference type="EMBL" id="SLM32040.1"/>
    </source>
</evidence>
<dbReference type="PANTHER" id="PTHR12631">
    <property type="entry name" value="ALPHA-L-IDURONIDASE"/>
    <property type="match status" value="1"/>
</dbReference>
<dbReference type="InterPro" id="IPR051923">
    <property type="entry name" value="Glycosyl_Hydrolase_39"/>
</dbReference>
<keyword evidence="1" id="KW-0472">Membrane</keyword>
<protein>
    <recommendedName>
        <fullName evidence="4">Asl1-like glycosyl hydrolase catalytic domain-containing protein</fullName>
    </recommendedName>
</protein>
<accession>A0A1W1HHW9</accession>
<dbReference type="RefSeq" id="WP_080801416.1">
    <property type="nucleotide sequence ID" value="NZ_LT828542.1"/>
</dbReference>
<dbReference type="InterPro" id="IPR017853">
    <property type="entry name" value="GH"/>
</dbReference>
<dbReference type="GO" id="GO:0004553">
    <property type="term" value="F:hydrolase activity, hydrolyzing O-glycosyl compounds"/>
    <property type="evidence" value="ECO:0007669"/>
    <property type="project" value="TreeGrafter"/>
</dbReference>
<sequence length="633" mass="70675">MIFVNNRINNLVTIIFAVILFLILLFYYSKLNAIENITVLTSDSLSANVSAGELVTIYGTADANNLTVAAGADARLINFPGSNVVTIKSNPCLFTVYRSGATVIFEGDDRTSLKIPATQTPQSIIFDSTFQADDVSEYVHGVSYSNSRDVVDIYSFACDKPAFDKTDDIPDDLSASEFSLVITSGEVMLGDQVIGTDAASIAGCEDILSSRPELPQIGVNFIRFYANNLPDEGANYDTSYLQPDWIFNDFEQMGIHVYRQFVMADLLWDIVEPEDDQWHFEEADTVITNLDFEPVVTLFTMQFASGTPPWETESAAFQKTLGSEAQDYLEKVIERYGKYVRYWELGNEMDHWRAYDPGEPEVTNPYPNMVPPPSGGYSPEEQGLFLSQAAAFIKERDPYAVIVMPGISGLDAYTVNTWLKGVIDGGGSDWFDVINYHYYPEWQSYGYRRASLSIFMEQNNLEDKTVWLTETGSTASSTLTVRTDYPNSYESQASDIFRRIIPAYAMGDSLVLWHTYIDSQDTPTNNWRLYGIRSDLGELHPSYSALKLLTSELIPFDKVEAVYVDPAGANIYQITTAPGNRYCVVWGDGSYDIPDGAIQMTSVVPDDDGSYTWDSVGDQSTLVLTQEPVLLKF</sequence>
<feature type="transmembrane region" description="Helical" evidence="1">
    <location>
        <begin position="12"/>
        <end position="29"/>
    </location>
</feature>
<proteinExistence type="predicted"/>
<dbReference type="EMBL" id="FWEV01000297">
    <property type="protein sequence ID" value="SLM32040.1"/>
    <property type="molecule type" value="Genomic_DNA"/>
</dbReference>
<keyword evidence="1" id="KW-1133">Transmembrane helix</keyword>
<dbReference type="STRING" id="1246637.MTBBW1_540019"/>
<keyword evidence="3" id="KW-1185">Reference proteome</keyword>
<dbReference type="Gene3D" id="3.20.20.80">
    <property type="entry name" value="Glycosidases"/>
    <property type="match status" value="1"/>
</dbReference>
<evidence type="ECO:0000256" key="1">
    <source>
        <dbReference type="SAM" id="Phobius"/>
    </source>
</evidence>
<gene>
    <name evidence="2" type="ORF">MTBBW1_540019</name>
</gene>
<reference evidence="2 3" key="1">
    <citation type="submission" date="2017-03" db="EMBL/GenBank/DDBJ databases">
        <authorList>
            <person name="Afonso C.L."/>
            <person name="Miller P.J."/>
            <person name="Scott M.A."/>
            <person name="Spackman E."/>
            <person name="Goraichik I."/>
            <person name="Dimitrov K.M."/>
            <person name="Suarez D.L."/>
            <person name="Swayne D.E."/>
        </authorList>
    </citation>
    <scope>NUCLEOTIDE SEQUENCE [LARGE SCALE GENOMIC DNA]</scope>
    <source>
        <strain evidence="2">PRJEB14757</strain>
    </source>
</reference>
<dbReference type="SUPFAM" id="SSF51445">
    <property type="entry name" value="(Trans)glycosidases"/>
    <property type="match status" value="1"/>
</dbReference>
<evidence type="ECO:0000313" key="3">
    <source>
        <dbReference type="Proteomes" id="UP000191931"/>
    </source>
</evidence>